<reference evidence="2" key="1">
    <citation type="journal article" date="2014" name="Nat. Commun.">
        <title>Genomic adaptations of the halophilic Dead Sea filamentous fungus Eurotium rubrum.</title>
        <authorList>
            <person name="Kis-Papo T."/>
            <person name="Weig A.R."/>
            <person name="Riley R."/>
            <person name="Persoh D."/>
            <person name="Salamov A."/>
            <person name="Sun H."/>
            <person name="Lipzen A."/>
            <person name="Wasser S.P."/>
            <person name="Rambold G."/>
            <person name="Grigoriev I.V."/>
            <person name="Nevo E."/>
        </authorList>
    </citation>
    <scope>NUCLEOTIDE SEQUENCE [LARGE SCALE GENOMIC DNA]</scope>
    <source>
        <strain evidence="2">CBS 135680</strain>
    </source>
</reference>
<evidence type="ECO:0000313" key="1">
    <source>
        <dbReference type="EMBL" id="EYE95414.1"/>
    </source>
</evidence>
<evidence type="ECO:0000313" key="2">
    <source>
        <dbReference type="Proteomes" id="UP000019804"/>
    </source>
</evidence>
<accession>A0A017SFJ6</accession>
<organism evidence="1 2">
    <name type="scientific">Aspergillus ruber (strain CBS 135680)</name>
    <dbReference type="NCBI Taxonomy" id="1388766"/>
    <lineage>
        <taxon>Eukaryota</taxon>
        <taxon>Fungi</taxon>
        <taxon>Dikarya</taxon>
        <taxon>Ascomycota</taxon>
        <taxon>Pezizomycotina</taxon>
        <taxon>Eurotiomycetes</taxon>
        <taxon>Eurotiomycetidae</taxon>
        <taxon>Eurotiales</taxon>
        <taxon>Aspergillaceae</taxon>
        <taxon>Aspergillus</taxon>
        <taxon>Aspergillus subgen. Aspergillus</taxon>
    </lineage>
</organism>
<dbReference type="EMBL" id="KK088422">
    <property type="protein sequence ID" value="EYE95414.1"/>
    <property type="molecule type" value="Genomic_DNA"/>
</dbReference>
<dbReference type="Proteomes" id="UP000019804">
    <property type="component" value="Unassembled WGS sequence"/>
</dbReference>
<protein>
    <submittedName>
        <fullName evidence="1">Uncharacterized protein</fullName>
    </submittedName>
</protein>
<gene>
    <name evidence="1" type="ORF">EURHEDRAFT_478486</name>
</gene>
<dbReference type="OrthoDB" id="4324149at2759"/>
<dbReference type="RefSeq" id="XP_040639102.1">
    <property type="nucleotide sequence ID" value="XM_040785454.1"/>
</dbReference>
<sequence length="78" mass="8396">MEGQGRGEVVITKYPSRAQYPGASFSRGLISVVECISADGSVLPPCIILPGKGHLEGRFPSKYALLVGWLDSNYLLQT</sequence>
<dbReference type="AlphaFoldDB" id="A0A017SFJ6"/>
<dbReference type="HOGENOM" id="CLU_2621607_0_0_1"/>
<proteinExistence type="predicted"/>
<keyword evidence="2" id="KW-1185">Reference proteome</keyword>
<name>A0A017SFJ6_ASPRC</name>
<dbReference type="GeneID" id="63700578"/>